<keyword evidence="4" id="KW-0131">Cell cycle</keyword>
<dbReference type="PANTHER" id="PTHR34298:SF2">
    <property type="entry name" value="SEGREGATION AND CONDENSATION PROTEIN B"/>
    <property type="match status" value="1"/>
</dbReference>
<dbReference type="NCBIfam" id="TIGR00281">
    <property type="entry name" value="SMC-Scp complex subunit ScpB"/>
    <property type="match status" value="1"/>
</dbReference>
<dbReference type="RefSeq" id="WP_241274437.1">
    <property type="nucleotide sequence ID" value="NZ_JAKZGS010000004.1"/>
</dbReference>
<protein>
    <submittedName>
        <fullName evidence="5">SMC-Scp complex subunit ScpB</fullName>
    </submittedName>
</protein>
<reference evidence="5" key="1">
    <citation type="submission" date="2022-03" db="EMBL/GenBank/DDBJ databases">
        <title>De novo assembled genomes of Belliella spp. (Cyclobacteriaceae) strains.</title>
        <authorList>
            <person name="Szabo A."/>
            <person name="Korponai K."/>
            <person name="Felfoldi T."/>
        </authorList>
    </citation>
    <scope>NUCLEOTIDE SEQUENCE</scope>
    <source>
        <strain evidence="5">DSM 107340</strain>
    </source>
</reference>
<dbReference type="InterPro" id="IPR036388">
    <property type="entry name" value="WH-like_DNA-bd_sf"/>
</dbReference>
<dbReference type="Proteomes" id="UP001165488">
    <property type="component" value="Unassembled WGS sequence"/>
</dbReference>
<evidence type="ECO:0000313" key="6">
    <source>
        <dbReference type="Proteomes" id="UP001165488"/>
    </source>
</evidence>
<evidence type="ECO:0000256" key="1">
    <source>
        <dbReference type="ARBA" id="ARBA00022490"/>
    </source>
</evidence>
<sequence length="186" mass="21126">MDFLHRHIEALIFCAPSPISIDEIQKCLSEMFESEVPKDHILTALKDLQSKYEFEDFSFSLEQIGGGYQFLTKPAYQASISILLKQQSQKRLSTAQLETLSIIAYKQPVTKTEVEQIRGVSCDYSIQKLLEKELVTIKGKSESIGRPILYGTSEKFMEYFGINSLSDLPQPKDFTAEENQIGESNE</sequence>
<evidence type="ECO:0000256" key="3">
    <source>
        <dbReference type="ARBA" id="ARBA00022829"/>
    </source>
</evidence>
<keyword evidence="6" id="KW-1185">Reference proteome</keyword>
<comment type="caution">
    <text evidence="5">The sequence shown here is derived from an EMBL/GenBank/DDBJ whole genome shotgun (WGS) entry which is preliminary data.</text>
</comment>
<evidence type="ECO:0000313" key="5">
    <source>
        <dbReference type="EMBL" id="MCH7397926.1"/>
    </source>
</evidence>
<keyword evidence="1" id="KW-0963">Cytoplasm</keyword>
<dbReference type="InterPro" id="IPR036390">
    <property type="entry name" value="WH_DNA-bd_sf"/>
</dbReference>
<dbReference type="Gene3D" id="1.10.10.10">
    <property type="entry name" value="Winged helix-like DNA-binding domain superfamily/Winged helix DNA-binding domain"/>
    <property type="match status" value="2"/>
</dbReference>
<dbReference type="SUPFAM" id="SSF46785">
    <property type="entry name" value="Winged helix' DNA-binding domain"/>
    <property type="match status" value="2"/>
</dbReference>
<dbReference type="Pfam" id="PF04079">
    <property type="entry name" value="SMC_ScpB"/>
    <property type="match status" value="1"/>
</dbReference>
<keyword evidence="3" id="KW-0159">Chromosome partition</keyword>
<organism evidence="5 6">
    <name type="scientific">Belliella calami</name>
    <dbReference type="NCBI Taxonomy" id="2923436"/>
    <lineage>
        <taxon>Bacteria</taxon>
        <taxon>Pseudomonadati</taxon>
        <taxon>Bacteroidota</taxon>
        <taxon>Cytophagia</taxon>
        <taxon>Cytophagales</taxon>
        <taxon>Cyclobacteriaceae</taxon>
        <taxon>Belliella</taxon>
    </lineage>
</organism>
<dbReference type="PIRSF" id="PIRSF019345">
    <property type="entry name" value="ScpB"/>
    <property type="match status" value="1"/>
</dbReference>
<gene>
    <name evidence="5" type="primary">scpB</name>
    <name evidence="5" type="ORF">MM236_07995</name>
</gene>
<proteinExistence type="predicted"/>
<dbReference type="PANTHER" id="PTHR34298">
    <property type="entry name" value="SEGREGATION AND CONDENSATION PROTEIN B"/>
    <property type="match status" value="1"/>
</dbReference>
<dbReference type="InterPro" id="IPR005234">
    <property type="entry name" value="ScpB_csome_segregation"/>
</dbReference>
<name>A0ABS9UMU2_9BACT</name>
<keyword evidence="2" id="KW-0132">Cell division</keyword>
<evidence type="ECO:0000256" key="2">
    <source>
        <dbReference type="ARBA" id="ARBA00022618"/>
    </source>
</evidence>
<evidence type="ECO:0000256" key="4">
    <source>
        <dbReference type="ARBA" id="ARBA00023306"/>
    </source>
</evidence>
<accession>A0ABS9UMU2</accession>
<dbReference type="EMBL" id="JAKZGS010000004">
    <property type="protein sequence ID" value="MCH7397926.1"/>
    <property type="molecule type" value="Genomic_DNA"/>
</dbReference>